<dbReference type="InterPro" id="IPR035093">
    <property type="entry name" value="RelE/ParE_toxin_dom_sf"/>
</dbReference>
<accession>A0ABS4ALE0</accession>
<dbReference type="RefSeq" id="WP_209382094.1">
    <property type="nucleotide sequence ID" value="NZ_JAGIZB010000064.1"/>
</dbReference>
<evidence type="ECO:0000313" key="1">
    <source>
        <dbReference type="EMBL" id="MBP0447831.1"/>
    </source>
</evidence>
<dbReference type="EMBL" id="JAGIZB010000064">
    <property type="protein sequence ID" value="MBP0447831.1"/>
    <property type="molecule type" value="Genomic_DNA"/>
</dbReference>
<name>A0ABS4ALE0_9PROT</name>
<proteinExistence type="predicted"/>
<dbReference type="Proteomes" id="UP000681594">
    <property type="component" value="Unassembled WGS sequence"/>
</dbReference>
<organism evidence="1 2">
    <name type="scientific">Pararoseomonas baculiformis</name>
    <dbReference type="NCBI Taxonomy" id="2820812"/>
    <lineage>
        <taxon>Bacteria</taxon>
        <taxon>Pseudomonadati</taxon>
        <taxon>Pseudomonadota</taxon>
        <taxon>Alphaproteobacteria</taxon>
        <taxon>Acetobacterales</taxon>
        <taxon>Acetobacteraceae</taxon>
        <taxon>Pararoseomonas</taxon>
    </lineage>
</organism>
<keyword evidence="2" id="KW-1185">Reference proteome</keyword>
<sequence length="133" mass="14458">MAHRVVLAPQRALAYVEDLLQHLLGFAEFPERGARRDAIHQGLRIVGYRRHVMVAFHVNDTTMTIPRVLFGGHDVEGLLGKGGDGGGLTVSSNGQDRALLSEAALTSLFRSQSGNRVQGIEKSLLLQKTEKAS</sequence>
<protein>
    <submittedName>
        <fullName evidence="1">Type II toxin-antitoxin system RelE/ParE family toxin</fullName>
    </submittedName>
</protein>
<dbReference type="Gene3D" id="3.30.2310.20">
    <property type="entry name" value="RelE-like"/>
    <property type="match status" value="1"/>
</dbReference>
<comment type="caution">
    <text evidence="1">The sequence shown here is derived from an EMBL/GenBank/DDBJ whole genome shotgun (WGS) entry which is preliminary data.</text>
</comment>
<evidence type="ECO:0000313" key="2">
    <source>
        <dbReference type="Proteomes" id="UP000681594"/>
    </source>
</evidence>
<gene>
    <name evidence="1" type="ORF">J8J14_24115</name>
</gene>
<reference evidence="1 2" key="1">
    <citation type="submission" date="2021-03" db="EMBL/GenBank/DDBJ databases">
        <authorList>
            <person name="So Y."/>
        </authorList>
    </citation>
    <scope>NUCLEOTIDE SEQUENCE [LARGE SCALE GENOMIC DNA]</scope>
    <source>
        <strain evidence="1 2">SSH11</strain>
    </source>
</reference>